<keyword evidence="5" id="KW-0256">Endoplasmic reticulum</keyword>
<feature type="compositionally biased region" description="Basic and acidic residues" evidence="7">
    <location>
        <begin position="131"/>
        <end position="141"/>
    </location>
</feature>
<evidence type="ECO:0000256" key="4">
    <source>
        <dbReference type="ARBA" id="ARBA00018463"/>
    </source>
</evidence>
<feature type="domain" description="Golgin subfamily A member 7/ERF4" evidence="8">
    <location>
        <begin position="264"/>
        <end position="380"/>
    </location>
</feature>
<evidence type="ECO:0000256" key="5">
    <source>
        <dbReference type="ARBA" id="ARBA00022824"/>
    </source>
</evidence>
<sequence>MSNDNPDSPPLSRHGQILDSQISPPLPSSPISPQSRPRRSSWRPFQINSPFTPAAIGRPVTPRRPPAARLWNPQNFSPRSPAVPNVPVTPLPVDAHRNPRDEHPLLTLPEQRRSRQSFQSLRLSPSTSLVVEHESSNDRSGSDTVPVPSTVHKGKEPAAGQGSPNTGIGAQQVANMPPNESKPDMPYPIGLSDVEAVPDQRLRHTPSKVSLPMLQADTGAQQQDGDRQSNDGESAIEWGPAHPCYPHMNPHVPTTSPLYSSTRIIRIPRDWMMVGDLAPTFANVYPEVLDNLFSEEEFRKVLRHVNEVLMSAFNPFGARAWLDTILGVATFWLWDDLGMTGVKSQLKKLEQWIESWNRDIGAKDGVQIIPLRRTGYMSMDIQIPDPQISQDPVSRPATALTDFNPPSPYGLENIPPRVAAAA</sequence>
<evidence type="ECO:0000256" key="6">
    <source>
        <dbReference type="ARBA" id="ARBA00023136"/>
    </source>
</evidence>
<feature type="compositionally biased region" description="Polar residues" evidence="7">
    <location>
        <begin position="162"/>
        <end position="174"/>
    </location>
</feature>
<feature type="region of interest" description="Disordered" evidence="7">
    <location>
        <begin position="205"/>
        <end position="236"/>
    </location>
</feature>
<dbReference type="OrthoDB" id="5377273at2759"/>
<keyword evidence="6" id="KW-0472">Membrane</keyword>
<name>A0A6A6UBE4_9PEZI</name>
<dbReference type="GO" id="GO:0031211">
    <property type="term" value="C:endoplasmic reticulum palmitoyltransferase complex"/>
    <property type="evidence" value="ECO:0007669"/>
    <property type="project" value="TreeGrafter"/>
</dbReference>
<dbReference type="Proteomes" id="UP000799302">
    <property type="component" value="Unassembled WGS sequence"/>
</dbReference>
<dbReference type="EMBL" id="MU004235">
    <property type="protein sequence ID" value="KAF2668911.1"/>
    <property type="molecule type" value="Genomic_DNA"/>
</dbReference>
<comment type="subcellular location">
    <subcellularLocation>
        <location evidence="1">Endoplasmic reticulum membrane</location>
        <topology evidence="1">Peripheral membrane protein</topology>
    </subcellularLocation>
</comment>
<dbReference type="InterPro" id="IPR051371">
    <property type="entry name" value="Ras_palmitoyltransferase"/>
</dbReference>
<dbReference type="GO" id="GO:0006612">
    <property type="term" value="P:protein targeting to membrane"/>
    <property type="evidence" value="ECO:0007669"/>
    <property type="project" value="TreeGrafter"/>
</dbReference>
<gene>
    <name evidence="9" type="ORF">BT63DRAFT_454892</name>
</gene>
<comment type="subunit">
    <text evidence="3">Interacts with ERF2.</text>
</comment>
<evidence type="ECO:0000256" key="1">
    <source>
        <dbReference type="ARBA" id="ARBA00004406"/>
    </source>
</evidence>
<evidence type="ECO:0000256" key="3">
    <source>
        <dbReference type="ARBA" id="ARBA00011396"/>
    </source>
</evidence>
<dbReference type="InterPro" id="IPR019383">
    <property type="entry name" value="Golgin_A_7/ERF4"/>
</dbReference>
<evidence type="ECO:0000256" key="2">
    <source>
        <dbReference type="ARBA" id="ARBA00007732"/>
    </source>
</evidence>
<dbReference type="AlphaFoldDB" id="A0A6A6UBE4"/>
<reference evidence="9" key="1">
    <citation type="journal article" date="2020" name="Stud. Mycol.">
        <title>101 Dothideomycetes genomes: a test case for predicting lifestyles and emergence of pathogens.</title>
        <authorList>
            <person name="Haridas S."/>
            <person name="Albert R."/>
            <person name="Binder M."/>
            <person name="Bloem J."/>
            <person name="Labutti K."/>
            <person name="Salamov A."/>
            <person name="Andreopoulos B."/>
            <person name="Baker S."/>
            <person name="Barry K."/>
            <person name="Bills G."/>
            <person name="Bluhm B."/>
            <person name="Cannon C."/>
            <person name="Castanera R."/>
            <person name="Culley D."/>
            <person name="Daum C."/>
            <person name="Ezra D."/>
            <person name="Gonzalez J."/>
            <person name="Henrissat B."/>
            <person name="Kuo A."/>
            <person name="Liang C."/>
            <person name="Lipzen A."/>
            <person name="Lutzoni F."/>
            <person name="Magnuson J."/>
            <person name="Mondo S."/>
            <person name="Nolan M."/>
            <person name="Ohm R."/>
            <person name="Pangilinan J."/>
            <person name="Park H.-J."/>
            <person name="Ramirez L."/>
            <person name="Alfaro M."/>
            <person name="Sun H."/>
            <person name="Tritt A."/>
            <person name="Yoshinaga Y."/>
            <person name="Zwiers L.-H."/>
            <person name="Turgeon B."/>
            <person name="Goodwin S."/>
            <person name="Spatafora J."/>
            <person name="Crous P."/>
            <person name="Grigoriev I."/>
        </authorList>
    </citation>
    <scope>NUCLEOTIDE SEQUENCE</scope>
    <source>
        <strain evidence="9">CBS 115976</strain>
    </source>
</reference>
<organism evidence="9 10">
    <name type="scientific">Microthyrium microscopicum</name>
    <dbReference type="NCBI Taxonomy" id="703497"/>
    <lineage>
        <taxon>Eukaryota</taxon>
        <taxon>Fungi</taxon>
        <taxon>Dikarya</taxon>
        <taxon>Ascomycota</taxon>
        <taxon>Pezizomycotina</taxon>
        <taxon>Dothideomycetes</taxon>
        <taxon>Dothideomycetes incertae sedis</taxon>
        <taxon>Microthyriales</taxon>
        <taxon>Microthyriaceae</taxon>
        <taxon>Microthyrium</taxon>
    </lineage>
</organism>
<keyword evidence="10" id="KW-1185">Reference proteome</keyword>
<protein>
    <recommendedName>
        <fullName evidence="4">Ras modification protein ERF4</fullName>
    </recommendedName>
</protein>
<comment type="similarity">
    <text evidence="2">Belongs to the ERF4 family.</text>
</comment>
<dbReference type="Pfam" id="PF10256">
    <property type="entry name" value="Erf4"/>
    <property type="match status" value="1"/>
</dbReference>
<evidence type="ECO:0000313" key="9">
    <source>
        <dbReference type="EMBL" id="KAF2668911.1"/>
    </source>
</evidence>
<feature type="region of interest" description="Disordered" evidence="7">
    <location>
        <begin position="1"/>
        <end position="189"/>
    </location>
</feature>
<evidence type="ECO:0000313" key="10">
    <source>
        <dbReference type="Proteomes" id="UP000799302"/>
    </source>
</evidence>
<dbReference type="PANTHER" id="PTHR13254">
    <property type="entry name" value="GOLGI AUTOANTIGEN, GOLGIN SUBFAMILY A, 7"/>
    <property type="match status" value="1"/>
</dbReference>
<proteinExistence type="inferred from homology"/>
<dbReference type="GO" id="GO:0005789">
    <property type="term" value="C:endoplasmic reticulum membrane"/>
    <property type="evidence" value="ECO:0007669"/>
    <property type="project" value="UniProtKB-SubCell"/>
</dbReference>
<accession>A0A6A6UBE4</accession>
<feature type="region of interest" description="Disordered" evidence="7">
    <location>
        <begin position="387"/>
        <end position="422"/>
    </location>
</feature>
<evidence type="ECO:0000259" key="8">
    <source>
        <dbReference type="Pfam" id="PF10256"/>
    </source>
</evidence>
<feature type="compositionally biased region" description="Basic and acidic residues" evidence="7">
    <location>
        <begin position="94"/>
        <end position="104"/>
    </location>
</feature>
<evidence type="ECO:0000256" key="7">
    <source>
        <dbReference type="SAM" id="MobiDB-lite"/>
    </source>
</evidence>
<dbReference type="PANTHER" id="PTHR13254:SF0">
    <property type="entry name" value="GOLGIN SUBFAMILY A MEMBER 7_ERF4 DOMAIN-CONTAINING PROTEIN"/>
    <property type="match status" value="1"/>
</dbReference>